<evidence type="ECO:0000256" key="3">
    <source>
        <dbReference type="ARBA" id="ARBA00022833"/>
    </source>
</evidence>
<dbReference type="InterPro" id="IPR011124">
    <property type="entry name" value="Znf_CW"/>
</dbReference>
<evidence type="ECO:0000313" key="6">
    <source>
        <dbReference type="EMBL" id="KAK9837720.1"/>
    </source>
</evidence>
<evidence type="ECO:0000256" key="1">
    <source>
        <dbReference type="ARBA" id="ARBA00022723"/>
    </source>
</evidence>
<feature type="compositionally biased region" description="Low complexity" evidence="4">
    <location>
        <begin position="740"/>
        <end position="757"/>
    </location>
</feature>
<keyword evidence="7" id="KW-1185">Reference proteome</keyword>
<gene>
    <name evidence="6" type="ORF">WJX74_003736</name>
</gene>
<evidence type="ECO:0000259" key="5">
    <source>
        <dbReference type="PROSITE" id="PS51050"/>
    </source>
</evidence>
<dbReference type="AlphaFoldDB" id="A0AAW1RUC4"/>
<comment type="caution">
    <text evidence="6">The sequence shown here is derived from an EMBL/GenBank/DDBJ whole genome shotgun (WGS) entry which is preliminary data.</text>
</comment>
<feature type="region of interest" description="Disordered" evidence="4">
    <location>
        <begin position="78"/>
        <end position="237"/>
    </location>
</feature>
<proteinExistence type="predicted"/>
<dbReference type="GO" id="GO:0008270">
    <property type="term" value="F:zinc ion binding"/>
    <property type="evidence" value="ECO:0007669"/>
    <property type="project" value="UniProtKB-KW"/>
</dbReference>
<dbReference type="PANTHER" id="PTHR15999">
    <property type="entry name" value="ZINC FINGER CW-TYPE PWWP DOMAIN PROTEIN 1"/>
    <property type="match status" value="1"/>
</dbReference>
<accession>A0AAW1RUC4</accession>
<feature type="compositionally biased region" description="Acidic residues" evidence="4">
    <location>
        <begin position="191"/>
        <end position="201"/>
    </location>
</feature>
<keyword evidence="1" id="KW-0479">Metal-binding</keyword>
<name>A0AAW1RUC4_9CHLO</name>
<dbReference type="EMBL" id="JALJOS010000006">
    <property type="protein sequence ID" value="KAK9837720.1"/>
    <property type="molecule type" value="Genomic_DNA"/>
</dbReference>
<protein>
    <recommendedName>
        <fullName evidence="5">CW-type domain-containing protein</fullName>
    </recommendedName>
</protein>
<feature type="compositionally biased region" description="Polar residues" evidence="4">
    <location>
        <begin position="141"/>
        <end position="155"/>
    </location>
</feature>
<keyword evidence="2" id="KW-0863">Zinc-finger</keyword>
<dbReference type="PROSITE" id="PS51050">
    <property type="entry name" value="ZF_CW"/>
    <property type="match status" value="1"/>
</dbReference>
<keyword evidence="3" id="KW-0862">Zinc</keyword>
<evidence type="ECO:0000256" key="2">
    <source>
        <dbReference type="ARBA" id="ARBA00022771"/>
    </source>
</evidence>
<dbReference type="Pfam" id="PF07496">
    <property type="entry name" value="zf-CW"/>
    <property type="match status" value="1"/>
</dbReference>
<dbReference type="Proteomes" id="UP001438707">
    <property type="component" value="Unassembled WGS sequence"/>
</dbReference>
<feature type="region of interest" description="Disordered" evidence="4">
    <location>
        <begin position="411"/>
        <end position="757"/>
    </location>
</feature>
<dbReference type="PANTHER" id="PTHR15999:SF2">
    <property type="entry name" value="ZINC FINGER CW-TYPE PWWP DOMAIN PROTEIN 1"/>
    <property type="match status" value="1"/>
</dbReference>
<feature type="region of interest" description="Disordered" evidence="4">
    <location>
        <begin position="336"/>
        <end position="397"/>
    </location>
</feature>
<reference evidence="6 7" key="1">
    <citation type="journal article" date="2024" name="Nat. Commun.">
        <title>Phylogenomics reveals the evolutionary origins of lichenization in chlorophyte algae.</title>
        <authorList>
            <person name="Puginier C."/>
            <person name="Libourel C."/>
            <person name="Otte J."/>
            <person name="Skaloud P."/>
            <person name="Haon M."/>
            <person name="Grisel S."/>
            <person name="Petersen M."/>
            <person name="Berrin J.G."/>
            <person name="Delaux P.M."/>
            <person name="Dal Grande F."/>
            <person name="Keller J."/>
        </authorList>
    </citation>
    <scope>NUCLEOTIDE SEQUENCE [LARGE SCALE GENOMIC DNA]</scope>
    <source>
        <strain evidence="6 7">SAG 2145</strain>
    </source>
</reference>
<feature type="compositionally biased region" description="Polar residues" evidence="4">
    <location>
        <begin position="648"/>
        <end position="658"/>
    </location>
</feature>
<evidence type="ECO:0000256" key="4">
    <source>
        <dbReference type="SAM" id="MobiDB-lite"/>
    </source>
</evidence>
<feature type="domain" description="CW-type" evidence="5">
    <location>
        <begin position="18"/>
        <end position="71"/>
    </location>
</feature>
<dbReference type="Gene3D" id="3.30.40.100">
    <property type="match status" value="1"/>
</dbReference>
<feature type="compositionally biased region" description="Pro residues" evidence="4">
    <location>
        <begin position="513"/>
        <end position="534"/>
    </location>
</feature>
<organism evidence="6 7">
    <name type="scientific">Apatococcus lobatus</name>
    <dbReference type="NCBI Taxonomy" id="904363"/>
    <lineage>
        <taxon>Eukaryota</taxon>
        <taxon>Viridiplantae</taxon>
        <taxon>Chlorophyta</taxon>
        <taxon>core chlorophytes</taxon>
        <taxon>Trebouxiophyceae</taxon>
        <taxon>Chlorellales</taxon>
        <taxon>Chlorellaceae</taxon>
        <taxon>Apatococcus</taxon>
    </lineage>
</organism>
<feature type="compositionally biased region" description="Polar residues" evidence="4">
    <location>
        <begin position="538"/>
        <end position="549"/>
    </location>
</feature>
<feature type="compositionally biased region" description="Low complexity" evidence="4">
    <location>
        <begin position="578"/>
        <end position="627"/>
    </location>
</feature>
<feature type="compositionally biased region" description="Low complexity" evidence="4">
    <location>
        <begin position="674"/>
        <end position="694"/>
    </location>
</feature>
<evidence type="ECO:0000313" key="7">
    <source>
        <dbReference type="Proteomes" id="UP001438707"/>
    </source>
</evidence>
<feature type="compositionally biased region" description="Polar residues" evidence="4">
    <location>
        <begin position="360"/>
        <end position="378"/>
    </location>
</feature>
<dbReference type="InterPro" id="IPR042778">
    <property type="entry name" value="ZCWPW1/ZCWPW2"/>
</dbReference>
<feature type="compositionally biased region" description="Polar residues" evidence="4">
    <location>
        <begin position="214"/>
        <end position="226"/>
    </location>
</feature>
<feature type="compositionally biased region" description="Low complexity" evidence="4">
    <location>
        <begin position="473"/>
        <end position="485"/>
    </location>
</feature>
<sequence>MGKSGKFQADAGGKAPGKAPIWSWACCDNQNCQKWRRLPPGTAVDPNIPWFCYMNPDEDMNSCDVPEENYINDVEYAQEPEPVSVPSPGAPSKKNKSKGRGRGKQVVKGGKVGATAIKNGRIEKVQGHYQGGHKAEGLVRSQHSGRISRPPTSSGYLKEEQWSPPRGAAAYQQPTMAGGQKRKRGQTQSDSGDEGSSDGEEAAAQAGPSARSIGPNQKRSSHTGSSAKAAAAKIGPGKAKKLHKGFEKLLACGGVWEAAKGRGRAVTTAPHWIWEGLASYDPDAAELAVEAADMASTARYFMASGQLGSESVTPHDTELATRLTLAGAAVLAAAQTSKASNIGGKPAPAKAARDKGGTPLPNTTDTALSLRDSITATPQAEGRDPNGAEGRPSVGVGATDHDRLQQIMTSLRQPPSLPAPTPAYSAGINPGMQGSQPDASASAASGGPTAVAQARPTKPATPITAGSRKSVVQPWQQPPQLTLPPGVSFSDPRNLYSRGLPGFPAMGKAAPYQGPPPSYQPPPQPIQHSMPPPAARGSTLQAGHTSSWSKAPGQHASPLAGHPSSRGALASAGHPTHQQQQQQPLLQHSAVPQQSLKQQQQQQQPQSTLLQHSAVPQQARKQQQQQQHSWPTANGFHPMSPRQPLHEGQTQQQATANGPGSLPASADGRGGGAPQLASQGPSAPSQQASARSPADIVSPGQTTQAQQHMPGVSKSSHLAGPAARQDGFHVPEQATQDKQAAAFLSLSPAANSAAPKP</sequence>
<feature type="compositionally biased region" description="Basic residues" evidence="4">
    <location>
        <begin position="93"/>
        <end position="105"/>
    </location>
</feature>
<feature type="compositionally biased region" description="Low complexity" evidence="4">
    <location>
        <begin position="227"/>
        <end position="237"/>
    </location>
</feature>